<accession>Q2KF52</accession>
<organism evidence="1">
    <name type="scientific">Pyricularia oryzae (strain 70-15 / ATCC MYA-4617 / FGSC 8958)</name>
    <name type="common">Rice blast fungus</name>
    <name type="synonym">Magnaporthe oryzae</name>
    <dbReference type="NCBI Taxonomy" id="242507"/>
    <lineage>
        <taxon>Eukaryota</taxon>
        <taxon>Fungi</taxon>
        <taxon>Dikarya</taxon>
        <taxon>Ascomycota</taxon>
        <taxon>Pezizomycotina</taxon>
        <taxon>Sordariomycetes</taxon>
        <taxon>Sordariomycetidae</taxon>
        <taxon>Magnaporthales</taxon>
        <taxon>Pyriculariaceae</taxon>
        <taxon>Pyricularia</taxon>
    </lineage>
</organism>
<reference evidence="1" key="1">
    <citation type="submission" date="2005-01" db="EMBL/GenBank/DDBJ databases">
        <title>The sequence of Magnaporthe grisea chromosome 7.</title>
        <authorList>
            <person name="Thon M.R."/>
            <person name="Pan H."/>
            <person name="Diener A."/>
            <person name="Papalas J."/>
            <person name="Taro A."/>
            <person name="Mitchell T."/>
            <person name="Dean R.A."/>
        </authorList>
    </citation>
    <scope>NUCLEOTIDE SEQUENCE</scope>
    <source>
        <strain evidence="1">70-15</strain>
    </source>
</reference>
<gene>
    <name evidence="1" type="ORF">MGCH7_ch7g834</name>
</gene>
<evidence type="ECO:0000313" key="1">
    <source>
        <dbReference type="EMBL" id="EAQ71427.1"/>
    </source>
</evidence>
<proteinExistence type="predicted"/>
<dbReference type="EMBL" id="CM000230">
    <property type="protein sequence ID" value="EAQ71427.1"/>
    <property type="molecule type" value="Genomic_DNA"/>
</dbReference>
<protein>
    <submittedName>
        <fullName evidence="1">Uncharacterized protein</fullName>
    </submittedName>
</protein>
<dbReference type="AlphaFoldDB" id="Q2KF52"/>
<name>Q2KF52_PYRO7</name>
<sequence>MWRIRRLHSTTSSSMDRGIVYNTCEFPEALPLKQQLKEPRVKLQGSMFGYRMSEGRGSQRSDGRPRPRVKYAPSEVAVLRDVVPIRTGHDESDNAKDRCAFHPFALARKHQQRDPGPELACAQECDVARRGGVVMWWWRLGGVCCGCGCLLWRLGWLGEGDAEGGCKGGGIDYRLGAGEQRGCREDGAHGFESGY</sequence>